<dbReference type="GO" id="GO:0009249">
    <property type="term" value="P:protein lipoylation"/>
    <property type="evidence" value="ECO:0007669"/>
    <property type="project" value="InterPro"/>
</dbReference>
<dbReference type="EC" id="2.3.1.181" evidence="5 6"/>
<dbReference type="EMBL" id="LANP01000002">
    <property type="protein sequence ID" value="KJV57291.1"/>
    <property type="molecule type" value="Genomic_DNA"/>
</dbReference>
<dbReference type="GO" id="GO:0033819">
    <property type="term" value="F:lipoyl(octanoyl) transferase activity"/>
    <property type="evidence" value="ECO:0007669"/>
    <property type="project" value="UniProtKB-EC"/>
</dbReference>
<evidence type="ECO:0000259" key="10">
    <source>
        <dbReference type="PROSITE" id="PS51733"/>
    </source>
</evidence>
<dbReference type="PATRIC" id="fig|1359168.3.peg.489"/>
<keyword evidence="3 5" id="KW-0012">Acyltransferase</keyword>
<keyword evidence="5" id="KW-0963">Cytoplasm</keyword>
<evidence type="ECO:0000313" key="12">
    <source>
        <dbReference type="Proteomes" id="UP000033616"/>
    </source>
</evidence>
<comment type="similarity">
    <text evidence="5 6">Belongs to the LipB family.</text>
</comment>
<dbReference type="NCBIfam" id="NF010921">
    <property type="entry name" value="PRK14341.1"/>
    <property type="match status" value="1"/>
</dbReference>
<evidence type="ECO:0000256" key="6">
    <source>
        <dbReference type="PIRNR" id="PIRNR016262"/>
    </source>
</evidence>
<dbReference type="RefSeq" id="WP_045796924.1">
    <property type="nucleotide sequence ID" value="NZ_LANP01000002.1"/>
</dbReference>
<feature type="site" description="Lowers pKa of active site Cys" evidence="5 9">
    <location>
        <position position="139"/>
    </location>
</feature>
<dbReference type="InterPro" id="IPR045864">
    <property type="entry name" value="aa-tRNA-synth_II/BPL/LPL"/>
</dbReference>
<dbReference type="Gene3D" id="3.30.930.10">
    <property type="entry name" value="Bira Bifunctional Protein, Domain 2"/>
    <property type="match status" value="1"/>
</dbReference>
<dbReference type="PIRSF" id="PIRSF016262">
    <property type="entry name" value="LPLase"/>
    <property type="match status" value="1"/>
</dbReference>
<evidence type="ECO:0000256" key="3">
    <source>
        <dbReference type="ARBA" id="ARBA00023315"/>
    </source>
</evidence>
<comment type="function">
    <text evidence="4 5 6">Catalyzes the transfer of endogenously produced octanoic acid from octanoyl-acyl-carrier-protein onto the lipoyl domains of lipoate-dependent enzymes. Lipoyl-ACP can also act as a substrate although octanoyl-ACP is likely to be the physiological substrate.</text>
</comment>
<dbReference type="AlphaFoldDB" id="A0A0F3MNQ2"/>
<evidence type="ECO:0000256" key="4">
    <source>
        <dbReference type="ARBA" id="ARBA00024732"/>
    </source>
</evidence>
<gene>
    <name evidence="5 11" type="primary">lipB</name>
    <name evidence="11" type="ORF">OCHUTO_0113</name>
</gene>
<keyword evidence="12" id="KW-1185">Reference proteome</keyword>
<dbReference type="InterPro" id="IPR004143">
    <property type="entry name" value="BPL_LPL_catalytic"/>
</dbReference>
<proteinExistence type="inferred from homology"/>
<dbReference type="PROSITE" id="PS01313">
    <property type="entry name" value="LIPB"/>
    <property type="match status" value="1"/>
</dbReference>
<dbReference type="HAMAP" id="MF_00013">
    <property type="entry name" value="LipB"/>
    <property type="match status" value="1"/>
</dbReference>
<dbReference type="OrthoDB" id="9787061at2"/>
<dbReference type="GO" id="GO:0005737">
    <property type="term" value="C:cytoplasm"/>
    <property type="evidence" value="ECO:0007669"/>
    <property type="project" value="UniProtKB-SubCell"/>
</dbReference>
<evidence type="ECO:0000256" key="7">
    <source>
        <dbReference type="PIRSR" id="PIRSR016262-1"/>
    </source>
</evidence>
<feature type="binding site" evidence="5 8">
    <location>
        <begin position="69"/>
        <end position="76"/>
    </location>
    <ligand>
        <name>substrate</name>
    </ligand>
</feature>
<dbReference type="InterPro" id="IPR000544">
    <property type="entry name" value="Octanoyltransferase"/>
</dbReference>
<dbReference type="CDD" id="cd16444">
    <property type="entry name" value="LipB"/>
    <property type="match status" value="1"/>
</dbReference>
<comment type="miscellaneous">
    <text evidence="5">In the reaction, the free carboxyl group of octanoic acid is attached via an amide linkage to the epsilon-amino group of a specific lysine residue of lipoyl domains of lipoate-dependent enzymes.</text>
</comment>
<feature type="binding site" evidence="5 8">
    <location>
        <begin position="142"/>
        <end position="144"/>
    </location>
    <ligand>
        <name>substrate</name>
    </ligand>
</feature>
<feature type="binding site" evidence="5 8">
    <location>
        <begin position="155"/>
        <end position="157"/>
    </location>
    <ligand>
        <name>substrate</name>
    </ligand>
</feature>
<protein>
    <recommendedName>
        <fullName evidence="5 6">Octanoyltransferase</fullName>
        <ecNumber evidence="5 6">2.3.1.181</ecNumber>
    </recommendedName>
    <alternativeName>
        <fullName evidence="5">Lipoate-protein ligase B</fullName>
    </alternativeName>
    <alternativeName>
        <fullName evidence="5">Lipoyl/octanoyl transferase</fullName>
    </alternativeName>
    <alternativeName>
        <fullName evidence="5">Octanoyl-[acyl-carrier-protein]-protein N-octanoyltransferase</fullName>
    </alternativeName>
</protein>
<name>A0A0F3MNQ2_9RICK</name>
<comment type="catalytic activity">
    <reaction evidence="5 6">
        <text>octanoyl-[ACP] + L-lysyl-[protein] = N(6)-octanoyl-L-lysyl-[protein] + holo-[ACP] + H(+)</text>
        <dbReference type="Rhea" id="RHEA:17665"/>
        <dbReference type="Rhea" id="RHEA-COMP:9636"/>
        <dbReference type="Rhea" id="RHEA-COMP:9685"/>
        <dbReference type="Rhea" id="RHEA-COMP:9752"/>
        <dbReference type="Rhea" id="RHEA-COMP:9928"/>
        <dbReference type="ChEBI" id="CHEBI:15378"/>
        <dbReference type="ChEBI" id="CHEBI:29969"/>
        <dbReference type="ChEBI" id="CHEBI:64479"/>
        <dbReference type="ChEBI" id="CHEBI:78463"/>
        <dbReference type="ChEBI" id="CHEBI:78809"/>
        <dbReference type="EC" id="2.3.1.181"/>
    </reaction>
</comment>
<dbReference type="STRING" id="1359168.OCHUTO_0113"/>
<comment type="subcellular location">
    <subcellularLocation>
        <location evidence="5">Cytoplasm</location>
    </subcellularLocation>
</comment>
<dbReference type="PROSITE" id="PS51733">
    <property type="entry name" value="BPL_LPL_CATALYTIC"/>
    <property type="match status" value="1"/>
</dbReference>
<feature type="active site" description="Acyl-thioester intermediate" evidence="5 7">
    <location>
        <position position="173"/>
    </location>
</feature>
<dbReference type="PANTHER" id="PTHR10993:SF7">
    <property type="entry name" value="LIPOYLTRANSFERASE 2, MITOCHONDRIAL-RELATED"/>
    <property type="match status" value="1"/>
</dbReference>
<evidence type="ECO:0000256" key="8">
    <source>
        <dbReference type="PIRSR" id="PIRSR016262-2"/>
    </source>
</evidence>
<dbReference type="NCBIfam" id="NF010925">
    <property type="entry name" value="PRK14345.1"/>
    <property type="match status" value="1"/>
</dbReference>
<sequence>MIEWIEIEHPIEYSEAYKMMKARLTAILNGSASEAVFVLEHQDVYTAGISFKPDELLNNSDIPVYYTDRGGKFTYHGPGQVIIYPIINLSANGRLKDIRNYVNNLSLLVINSLKFFNITGITVKDAIGVWVNGKFGIQKIASIGVRIHRWVTYHGVAINVCSDLKKFKGIIPCGDYNASITSIRELLNQKVDLDYYKAILRQEFYKIFE</sequence>
<feature type="domain" description="BPL/LPL catalytic" evidence="10">
    <location>
        <begin position="30"/>
        <end position="209"/>
    </location>
</feature>
<dbReference type="NCBIfam" id="TIGR00214">
    <property type="entry name" value="lipB"/>
    <property type="match status" value="1"/>
</dbReference>
<dbReference type="Pfam" id="PF21948">
    <property type="entry name" value="LplA-B_cat"/>
    <property type="match status" value="1"/>
</dbReference>
<evidence type="ECO:0000256" key="2">
    <source>
        <dbReference type="ARBA" id="ARBA00022679"/>
    </source>
</evidence>
<dbReference type="InterPro" id="IPR020605">
    <property type="entry name" value="Octanoyltransferase_CS"/>
</dbReference>
<comment type="caution">
    <text evidence="11">The sequence shown here is derived from an EMBL/GenBank/DDBJ whole genome shotgun (WGS) entry which is preliminary data.</text>
</comment>
<evidence type="ECO:0000256" key="5">
    <source>
        <dbReference type="HAMAP-Rule" id="MF_00013"/>
    </source>
</evidence>
<reference evidence="11 12" key="1">
    <citation type="submission" date="2015-02" db="EMBL/GenBank/DDBJ databases">
        <title>Genome Sequencing of Rickettsiales.</title>
        <authorList>
            <person name="Daugherty S.C."/>
            <person name="Su Q."/>
            <person name="Abolude K."/>
            <person name="Beier-Sexton M."/>
            <person name="Carlyon J.A."/>
            <person name="Carter R."/>
            <person name="Day N.P."/>
            <person name="Dumler S.J."/>
            <person name="Dyachenko V."/>
            <person name="Godinez A."/>
            <person name="Kurtti T.J."/>
            <person name="Lichay M."/>
            <person name="Mullins K.E."/>
            <person name="Ott S."/>
            <person name="Pappas-Brown V."/>
            <person name="Paris D.H."/>
            <person name="Patel P."/>
            <person name="Richards A.L."/>
            <person name="Sadzewicz L."/>
            <person name="Sears K."/>
            <person name="Seidman D."/>
            <person name="Sengamalay N."/>
            <person name="Stenos J."/>
            <person name="Tallon L.J."/>
            <person name="Vincent G."/>
            <person name="Fraser C.M."/>
            <person name="Munderloh U."/>
            <person name="Dunning-Hotopp J.C."/>
        </authorList>
    </citation>
    <scope>NUCLEOTIDE SEQUENCE [LARGE SCALE GENOMIC DNA]</scope>
    <source>
        <strain evidence="11 12">Fuller</strain>
    </source>
</reference>
<evidence type="ECO:0000313" key="11">
    <source>
        <dbReference type="EMBL" id="KJV57291.1"/>
    </source>
</evidence>
<dbReference type="UniPathway" id="UPA00538">
    <property type="reaction ID" value="UER00592"/>
</dbReference>
<keyword evidence="2 5" id="KW-0808">Transferase</keyword>
<organism evidence="11 12">
    <name type="scientific">Orientia chuto str. Dubai</name>
    <dbReference type="NCBI Taxonomy" id="1359168"/>
    <lineage>
        <taxon>Bacteria</taxon>
        <taxon>Pseudomonadati</taxon>
        <taxon>Pseudomonadota</taxon>
        <taxon>Alphaproteobacteria</taxon>
        <taxon>Rickettsiales</taxon>
        <taxon>Rickettsiaceae</taxon>
        <taxon>Rickettsieae</taxon>
        <taxon>Orientia</taxon>
    </lineage>
</organism>
<accession>A0A0F3MNQ2</accession>
<evidence type="ECO:0000256" key="9">
    <source>
        <dbReference type="PIRSR" id="PIRSR016262-3"/>
    </source>
</evidence>
<dbReference type="PANTHER" id="PTHR10993">
    <property type="entry name" value="OCTANOYLTRANSFERASE"/>
    <property type="match status" value="1"/>
</dbReference>
<evidence type="ECO:0000256" key="1">
    <source>
        <dbReference type="ARBA" id="ARBA00004821"/>
    </source>
</evidence>
<dbReference type="SUPFAM" id="SSF55681">
    <property type="entry name" value="Class II aaRS and biotin synthetases"/>
    <property type="match status" value="1"/>
</dbReference>
<dbReference type="Proteomes" id="UP000033616">
    <property type="component" value="Unassembled WGS sequence"/>
</dbReference>
<comment type="pathway">
    <text evidence="1 5 6">Protein modification; protein lipoylation via endogenous pathway; protein N(6)-(lipoyl)lysine from octanoyl-[acyl-carrier-protein]: step 1/2.</text>
</comment>